<dbReference type="EnsemblPlants" id="AVESA.00010b.r2.2AG0245530.1">
    <property type="protein sequence ID" value="AVESA.00010b.r2.2AG0245530.1.CDS"/>
    <property type="gene ID" value="AVESA.00010b.r2.2AG0245530"/>
</dbReference>
<reference evidence="1" key="1">
    <citation type="submission" date="2021-05" db="EMBL/GenBank/DDBJ databases">
        <authorList>
            <person name="Scholz U."/>
            <person name="Mascher M."/>
            <person name="Fiebig A."/>
        </authorList>
    </citation>
    <scope>NUCLEOTIDE SEQUENCE [LARGE SCALE GENOMIC DNA]</scope>
</reference>
<accession>A0ACD5UG43</accession>
<organism evidence="1 2">
    <name type="scientific">Avena sativa</name>
    <name type="common">Oat</name>
    <dbReference type="NCBI Taxonomy" id="4498"/>
    <lineage>
        <taxon>Eukaryota</taxon>
        <taxon>Viridiplantae</taxon>
        <taxon>Streptophyta</taxon>
        <taxon>Embryophyta</taxon>
        <taxon>Tracheophyta</taxon>
        <taxon>Spermatophyta</taxon>
        <taxon>Magnoliopsida</taxon>
        <taxon>Liliopsida</taxon>
        <taxon>Poales</taxon>
        <taxon>Poaceae</taxon>
        <taxon>BOP clade</taxon>
        <taxon>Pooideae</taxon>
        <taxon>Poodae</taxon>
        <taxon>Poeae</taxon>
        <taxon>Poeae Chloroplast Group 1 (Aveneae type)</taxon>
        <taxon>Aveninae</taxon>
        <taxon>Avena</taxon>
    </lineage>
</organism>
<reference evidence="1" key="2">
    <citation type="submission" date="2025-09" db="UniProtKB">
        <authorList>
            <consortium name="EnsemblPlants"/>
        </authorList>
    </citation>
    <scope>IDENTIFICATION</scope>
</reference>
<protein>
    <submittedName>
        <fullName evidence="1">Uncharacterized protein</fullName>
    </submittedName>
</protein>
<name>A0ACD5UG43_AVESA</name>
<evidence type="ECO:0000313" key="2">
    <source>
        <dbReference type="Proteomes" id="UP001732700"/>
    </source>
</evidence>
<evidence type="ECO:0000313" key="1">
    <source>
        <dbReference type="EnsemblPlants" id="AVESA.00010b.r2.2AG0245530.1.CDS"/>
    </source>
</evidence>
<keyword evidence="2" id="KW-1185">Reference proteome</keyword>
<sequence>MATSFAGSSVVRSMPMFEGDVFLGDIDVFLSPGMEGHRPVFSSNQIRISRRSPASSRCHPLAVLQVISAFSMRCKLRSKKLDLHPRSLLVKLHTFCLEQRMTAVVDAGVEELHLVAMPSKLKGVPCFWCWSAQTGLYTECLGMLNQRCLAIVCDLDETVVLSNNEDTFRSHIGKIESDLENCELDAATELTLIDELNKIRKDNKFLMDFTEKGTITVNHEILTNQNEEGILHKPGGGQQLIVRPVIRFPGRNAVLTRIRPTVPKDSFFVNIRPGWDDLKSYLIATNGRRRYKVYVCTMAGRDYALEAWRLLDPKGSLISLEEISRRLICVRPDSKKSLEHVFQESLCHPNMTMVIDDRMDVWDEKDKRRVHNLPAYNPSVAPEDKVAHGLSVLQIVRTVTWNVRRGFFSDFDGVLLKIIDGLMYENDVLDLPYAPDVGDYLQRKSNKIVRHDDSPMSPMDTSAA</sequence>
<dbReference type="Proteomes" id="UP001732700">
    <property type="component" value="Chromosome 2A"/>
</dbReference>
<proteinExistence type="predicted"/>